<accession>E7A8S4</accession>
<protein>
    <submittedName>
        <fullName evidence="1">Uncharacterized protein</fullName>
    </submittedName>
</protein>
<sequence>MREINATEPLEIAYARNFYLFKGAVEITSGNYYSNIPLTYIEIET</sequence>
<dbReference type="GeneID" id="43500486"/>
<evidence type="ECO:0000313" key="2">
    <source>
        <dbReference type="Proteomes" id="UP000007934"/>
    </source>
</evidence>
<dbReference type="STRING" id="936155.HFELIS_11210"/>
<dbReference type="AlphaFoldDB" id="E7A8S4"/>
<evidence type="ECO:0000313" key="1">
    <source>
        <dbReference type="EMBL" id="CBY83205.1"/>
    </source>
</evidence>
<dbReference type="RefSeq" id="WP_013469569.1">
    <property type="nucleotide sequence ID" value="NC_014810.2"/>
</dbReference>
<dbReference type="Proteomes" id="UP000007934">
    <property type="component" value="Chromosome"/>
</dbReference>
<dbReference type="EMBL" id="FQ670179">
    <property type="protein sequence ID" value="CBY83205.1"/>
    <property type="molecule type" value="Genomic_DNA"/>
</dbReference>
<organism evidence="1 2">
    <name type="scientific">Helicobacter felis (strain ATCC 49179 / CCUG 28539 / NCTC 12436 / CS1)</name>
    <dbReference type="NCBI Taxonomy" id="936155"/>
    <lineage>
        <taxon>Bacteria</taxon>
        <taxon>Pseudomonadati</taxon>
        <taxon>Campylobacterota</taxon>
        <taxon>Epsilonproteobacteria</taxon>
        <taxon>Campylobacterales</taxon>
        <taxon>Helicobacteraceae</taxon>
        <taxon>Helicobacter</taxon>
    </lineage>
</organism>
<dbReference type="HOGENOM" id="CLU_3200589_0_0_7"/>
<reference evidence="1 2" key="1">
    <citation type="journal article" date="2011" name="Genome Biol. Evol.">
        <title>Comparative whole genome sequence analysis of the carcinogenic bacterial model pathogen Helicobacter felis.</title>
        <authorList>
            <person name="Arnold I.C."/>
            <person name="Zigova Z."/>
            <person name="Holden M."/>
            <person name="Lawley T.D."/>
            <person name="Rad R."/>
            <person name="Dougan G."/>
            <person name="Falkow S."/>
            <person name="Bentley S.D."/>
            <person name="Muller A."/>
        </authorList>
    </citation>
    <scope>NUCLEOTIDE SEQUENCE [LARGE SCALE GENOMIC DNA]</scope>
    <source>
        <strain evidence="2">ATCC 49179 / CCUG 28539 / NCTC 12436 / CS1</strain>
    </source>
</reference>
<keyword evidence="2" id="KW-1185">Reference proteome</keyword>
<dbReference type="KEGG" id="hfe:HFELIS_11210"/>
<gene>
    <name evidence="1" type="ordered locus">Hfelis_11210</name>
</gene>
<proteinExistence type="predicted"/>
<name>E7A8S4_HELFC</name>